<dbReference type="GO" id="GO:0005524">
    <property type="term" value="F:ATP binding"/>
    <property type="evidence" value="ECO:0007669"/>
    <property type="project" value="UniProtKB-KW"/>
</dbReference>
<evidence type="ECO:0000256" key="1">
    <source>
        <dbReference type="ARBA" id="ARBA00022448"/>
    </source>
</evidence>
<keyword evidence="3 5" id="KW-0067">ATP-binding</keyword>
<reference evidence="5" key="1">
    <citation type="submission" date="2022-12" db="EMBL/GenBank/DDBJ databases">
        <title>Genome sequence of HCMS5-2.</title>
        <authorList>
            <person name="Woo H."/>
        </authorList>
    </citation>
    <scope>NUCLEOTIDE SEQUENCE</scope>
    <source>
        <strain evidence="5">HCMS5-2</strain>
    </source>
</reference>
<dbReference type="PANTHER" id="PTHR43553">
    <property type="entry name" value="HEAVY METAL TRANSPORTER"/>
    <property type="match status" value="1"/>
</dbReference>
<evidence type="ECO:0000256" key="2">
    <source>
        <dbReference type="ARBA" id="ARBA00022741"/>
    </source>
</evidence>
<feature type="domain" description="ABC transporter" evidence="4">
    <location>
        <begin position="260"/>
        <end position="499"/>
    </location>
</feature>
<protein>
    <submittedName>
        <fullName evidence="5">ATP-binding cassette domain-containing protein</fullName>
    </submittedName>
</protein>
<organism evidence="5 6">
    <name type="scientific">Pedobacter punctiformis</name>
    <dbReference type="NCBI Taxonomy" id="3004097"/>
    <lineage>
        <taxon>Bacteria</taxon>
        <taxon>Pseudomonadati</taxon>
        <taxon>Bacteroidota</taxon>
        <taxon>Sphingobacteriia</taxon>
        <taxon>Sphingobacteriales</taxon>
        <taxon>Sphingobacteriaceae</taxon>
        <taxon>Pedobacter</taxon>
    </lineage>
</organism>
<dbReference type="InterPro" id="IPR050095">
    <property type="entry name" value="ECF_ABC_transporter_ATP-bd"/>
</dbReference>
<dbReference type="SUPFAM" id="SSF52540">
    <property type="entry name" value="P-loop containing nucleoside triphosphate hydrolases"/>
    <property type="match status" value="2"/>
</dbReference>
<evidence type="ECO:0000313" key="6">
    <source>
        <dbReference type="Proteomes" id="UP001144347"/>
    </source>
</evidence>
<dbReference type="Pfam" id="PF00005">
    <property type="entry name" value="ABC_tran"/>
    <property type="match status" value="2"/>
</dbReference>
<dbReference type="InterPro" id="IPR003593">
    <property type="entry name" value="AAA+_ATPase"/>
</dbReference>
<proteinExistence type="predicted"/>
<dbReference type="EMBL" id="JAPWGM010000001">
    <property type="protein sequence ID" value="MCZ4242437.1"/>
    <property type="molecule type" value="Genomic_DNA"/>
</dbReference>
<feature type="domain" description="ABC transporter" evidence="4">
    <location>
        <begin position="6"/>
        <end position="246"/>
    </location>
</feature>
<keyword evidence="2" id="KW-0547">Nucleotide-binding</keyword>
<dbReference type="Proteomes" id="UP001144347">
    <property type="component" value="Unassembled WGS sequence"/>
</dbReference>
<evidence type="ECO:0000256" key="3">
    <source>
        <dbReference type="ARBA" id="ARBA00022840"/>
    </source>
</evidence>
<dbReference type="RefSeq" id="WP_269425554.1">
    <property type="nucleotide sequence ID" value="NZ_JAPWGM010000001.1"/>
</dbReference>
<dbReference type="InterPro" id="IPR003439">
    <property type="entry name" value="ABC_transporter-like_ATP-bd"/>
</dbReference>
<evidence type="ECO:0000259" key="4">
    <source>
        <dbReference type="PROSITE" id="PS50893"/>
    </source>
</evidence>
<dbReference type="PROSITE" id="PS50893">
    <property type="entry name" value="ABC_TRANSPORTER_2"/>
    <property type="match status" value="2"/>
</dbReference>
<comment type="caution">
    <text evidence="5">The sequence shown here is derived from an EMBL/GenBank/DDBJ whole genome shotgun (WGS) entry which is preliminary data.</text>
</comment>
<dbReference type="PANTHER" id="PTHR43553:SF3">
    <property type="entry name" value="ABC TRANSPORTER ATP-BINDING PROTEIN MODF"/>
    <property type="match status" value="1"/>
</dbReference>
<evidence type="ECO:0000313" key="5">
    <source>
        <dbReference type="EMBL" id="MCZ4242437.1"/>
    </source>
</evidence>
<dbReference type="InterPro" id="IPR027417">
    <property type="entry name" value="P-loop_NTPase"/>
</dbReference>
<dbReference type="SMART" id="SM00382">
    <property type="entry name" value="AAA"/>
    <property type="match status" value="2"/>
</dbReference>
<dbReference type="Gene3D" id="3.40.50.300">
    <property type="entry name" value="P-loop containing nucleotide triphosphate hydrolases"/>
    <property type="match status" value="2"/>
</dbReference>
<keyword evidence="1" id="KW-0813">Transport</keyword>
<gene>
    <name evidence="5" type="ORF">O0955_00350</name>
</gene>
<name>A0ABT4L3D9_9SPHI</name>
<accession>A0ABT4L3D9</accession>
<keyword evidence="6" id="KW-1185">Reference proteome</keyword>
<sequence>MFKPFVHIQNLNLSYRHKAVLKDLYWEINVCENWVLFGESGSGKTSLAKVIAGLIPAQGRVEVDFDPISKLPAEVLFVESWYQFKNLEGVANFYYQQRYTSQQAKETLTVHAELVAYGKEKGLHLDQVEPILAALNFSSFASSQLIELSSGEHKKLQLVKALWLKPQLLIIDQPYTGLDVASRQNLNSLLDGISSQGVQLILISNDAELPSSIHSFAEIKDGQLITSAKRDLTSVSVEKHNRKIPDFLKESPVYSSNNIVKMVDVNISYGEKQVLKNINWEVKAGEKWLLQGHNGSGKSTLLSLVNGDHPQSYANELYLFGNRRGSGESIWDIKQHIGLISPELHWYFDATSTVWQSIASGFYDTVGLFQQLPYSKSAQVDALVEYFGLTESKNELLNSLPLGKQRLVLLARTIIKNPELLILDEPYQGLDQQQTQHFNQLVDELCSNGMTLIYVGHFESQLPTCIEKRILLEKGEVKVVESLNTKTRHCEVRSNLLHRTI</sequence>